<dbReference type="EC" id="1.14.13.1" evidence="8"/>
<evidence type="ECO:0000313" key="9">
    <source>
        <dbReference type="EMBL" id="QEV62139.1"/>
    </source>
</evidence>
<dbReference type="PANTHER" id="PTHR13789:SF318">
    <property type="entry name" value="GERANYLGERANYL DIPHOSPHATE REDUCTASE"/>
    <property type="match status" value="1"/>
</dbReference>
<feature type="compositionally biased region" description="Low complexity" evidence="6">
    <location>
        <begin position="414"/>
        <end position="425"/>
    </location>
</feature>
<name>A0A5P2XFR6_STRST</name>
<reference evidence="9 10" key="1">
    <citation type="submission" date="2017-09" db="EMBL/GenBank/DDBJ databases">
        <authorList>
            <person name="Lee N."/>
            <person name="Cho B.-K."/>
        </authorList>
    </citation>
    <scope>NUCLEOTIDE SEQUENCE [LARGE SCALE GENOMIC DNA]</scope>
    <source>
        <strain evidence="9 10">ATCC 27465</strain>
    </source>
</reference>
<protein>
    <submittedName>
        <fullName evidence="9">3-hydroxybenzoate 6-monooxygenase</fullName>
    </submittedName>
    <submittedName>
        <fullName evidence="8">Salicylate hydroxylase</fullName>
        <ecNumber evidence="8">1.14.13.1</ecNumber>
    </submittedName>
</protein>
<evidence type="ECO:0000256" key="1">
    <source>
        <dbReference type="ARBA" id="ARBA00001974"/>
    </source>
</evidence>
<gene>
    <name evidence="9" type="ORF">CP982_28340</name>
    <name evidence="8" type="ORF">FHS40_003606</name>
</gene>
<keyword evidence="2" id="KW-0285">Flavoprotein</keyword>
<evidence type="ECO:0000256" key="5">
    <source>
        <dbReference type="ARBA" id="ARBA00023033"/>
    </source>
</evidence>
<dbReference type="Proteomes" id="UP000326505">
    <property type="component" value="Chromosome"/>
</dbReference>
<dbReference type="Proteomes" id="UP000549009">
    <property type="component" value="Unassembled WGS sequence"/>
</dbReference>
<dbReference type="InterPro" id="IPR036188">
    <property type="entry name" value="FAD/NAD-bd_sf"/>
</dbReference>
<keyword evidence="11" id="KW-1185">Reference proteome</keyword>
<comment type="cofactor">
    <cofactor evidence="1">
        <name>FAD</name>
        <dbReference type="ChEBI" id="CHEBI:57692"/>
    </cofactor>
</comment>
<dbReference type="InterPro" id="IPR050493">
    <property type="entry name" value="FAD-dep_Monooxygenase_BioMet"/>
</dbReference>
<accession>A0A5P2XFR6</accession>
<keyword evidence="4 8" id="KW-0560">Oxidoreductase</keyword>
<organism evidence="9 10">
    <name type="scientific">Streptomyces spectabilis</name>
    <dbReference type="NCBI Taxonomy" id="68270"/>
    <lineage>
        <taxon>Bacteria</taxon>
        <taxon>Bacillati</taxon>
        <taxon>Actinomycetota</taxon>
        <taxon>Actinomycetes</taxon>
        <taxon>Kitasatosporales</taxon>
        <taxon>Streptomycetaceae</taxon>
        <taxon>Streptomyces</taxon>
    </lineage>
</organism>
<dbReference type="PRINTS" id="PR00420">
    <property type="entry name" value="RNGMNOXGNASE"/>
</dbReference>
<dbReference type="InterPro" id="IPR002938">
    <property type="entry name" value="FAD-bd"/>
</dbReference>
<evidence type="ECO:0000256" key="6">
    <source>
        <dbReference type="SAM" id="MobiDB-lite"/>
    </source>
</evidence>
<evidence type="ECO:0000256" key="2">
    <source>
        <dbReference type="ARBA" id="ARBA00022630"/>
    </source>
</evidence>
<keyword evidence="3" id="KW-0274">FAD</keyword>
<dbReference type="SUPFAM" id="SSF54373">
    <property type="entry name" value="FAD-linked reductases, C-terminal domain"/>
    <property type="match status" value="1"/>
</dbReference>
<dbReference type="Gene3D" id="3.50.50.60">
    <property type="entry name" value="FAD/NAD(P)-binding domain"/>
    <property type="match status" value="1"/>
</dbReference>
<dbReference type="EMBL" id="JACHJD010000005">
    <property type="protein sequence ID" value="MBB5104522.1"/>
    <property type="molecule type" value="Genomic_DNA"/>
</dbReference>
<keyword evidence="5 9" id="KW-0503">Monooxygenase</keyword>
<sequence>MTTVVVAGGGIGGLATALSVSAHGHRVVVCERGEEFAELGAGIQLAPNGMHALDRLGLAGTVGRIAVPVEELRFMDGVTGDHVVSMPLGEEYRRRFRNAYVVVHRGELYRTLLRACQDSDLIELRASCPVVGYEHGGDEDAPGVRVLLGQGRVLTADALVGADGLHSAVRAKVVGDGAPRNAGITVYRSIVPMERVPEDLRHRSVSWWTGPGRHFVHYPIAGGRYLNLAPSVENRPSETFSGLPVPAADVRAQFAVLCDTARRLLALGTDWKAWVLVDREPVREWTDGRVALLGDAAHPMLHYAAQGACMALEDAVVIGELLNCPPRQFGARLRQYNASRRERTARVHRLARDSIRLWHARDADARARNETLAAMSATDLYDYVAWLHGARDFAPPSGSAEGTYTLAGYLGPADSGGAADDPAAPHTLGGSLELPEQQR</sequence>
<dbReference type="GO" id="GO:0018658">
    <property type="term" value="F:salicylate 1-monooxygenase activity"/>
    <property type="evidence" value="ECO:0007669"/>
    <property type="project" value="UniProtKB-EC"/>
</dbReference>
<evidence type="ECO:0000313" key="11">
    <source>
        <dbReference type="Proteomes" id="UP000549009"/>
    </source>
</evidence>
<dbReference type="OrthoDB" id="9782160at2"/>
<dbReference type="AlphaFoldDB" id="A0A5P2XFR6"/>
<dbReference type="KEGG" id="sspb:CP982_28340"/>
<dbReference type="PANTHER" id="PTHR13789">
    <property type="entry name" value="MONOOXYGENASE"/>
    <property type="match status" value="1"/>
</dbReference>
<dbReference type="GO" id="GO:0071949">
    <property type="term" value="F:FAD binding"/>
    <property type="evidence" value="ECO:0007669"/>
    <property type="project" value="InterPro"/>
</dbReference>
<evidence type="ECO:0000313" key="10">
    <source>
        <dbReference type="Proteomes" id="UP000326505"/>
    </source>
</evidence>
<dbReference type="EMBL" id="CP023690">
    <property type="protein sequence ID" value="QEV62139.1"/>
    <property type="molecule type" value="Genomic_DNA"/>
</dbReference>
<dbReference type="RefSeq" id="WP_150513054.1">
    <property type="nucleotide sequence ID" value="NZ_BMSQ01000001.1"/>
</dbReference>
<feature type="region of interest" description="Disordered" evidence="6">
    <location>
        <begin position="414"/>
        <end position="439"/>
    </location>
</feature>
<feature type="domain" description="FAD-binding" evidence="7">
    <location>
        <begin position="2"/>
        <end position="349"/>
    </location>
</feature>
<evidence type="ECO:0000313" key="8">
    <source>
        <dbReference type="EMBL" id="MBB5104522.1"/>
    </source>
</evidence>
<dbReference type="SUPFAM" id="SSF51905">
    <property type="entry name" value="FAD/NAD(P)-binding domain"/>
    <property type="match status" value="1"/>
</dbReference>
<proteinExistence type="predicted"/>
<dbReference type="Pfam" id="PF01494">
    <property type="entry name" value="FAD_binding_3"/>
    <property type="match status" value="1"/>
</dbReference>
<evidence type="ECO:0000259" key="7">
    <source>
        <dbReference type="Pfam" id="PF01494"/>
    </source>
</evidence>
<reference evidence="8 11" key="2">
    <citation type="submission" date="2020-08" db="EMBL/GenBank/DDBJ databases">
        <title>Genomic Encyclopedia of Type Strains, Phase III (KMG-III): the genomes of soil and plant-associated and newly described type strains.</title>
        <authorList>
            <person name="Whitman W."/>
        </authorList>
    </citation>
    <scope>NUCLEOTIDE SEQUENCE [LARGE SCALE GENOMIC DNA]</scope>
    <source>
        <strain evidence="8 11">CECT 3146</strain>
    </source>
</reference>
<evidence type="ECO:0000256" key="3">
    <source>
        <dbReference type="ARBA" id="ARBA00022827"/>
    </source>
</evidence>
<evidence type="ECO:0000256" key="4">
    <source>
        <dbReference type="ARBA" id="ARBA00023002"/>
    </source>
</evidence>